<organism evidence="2">
    <name type="scientific">marine metagenome</name>
    <dbReference type="NCBI Taxonomy" id="408172"/>
    <lineage>
        <taxon>unclassified sequences</taxon>
        <taxon>metagenomes</taxon>
        <taxon>ecological metagenomes</taxon>
    </lineage>
</organism>
<reference evidence="2" key="1">
    <citation type="submission" date="2018-05" db="EMBL/GenBank/DDBJ databases">
        <authorList>
            <person name="Lanie J.A."/>
            <person name="Ng W.-L."/>
            <person name="Kazmierczak K.M."/>
            <person name="Andrzejewski T.M."/>
            <person name="Davidsen T.M."/>
            <person name="Wayne K.J."/>
            <person name="Tettelin H."/>
            <person name="Glass J.I."/>
            <person name="Rusch D."/>
            <person name="Podicherti R."/>
            <person name="Tsui H.-C.T."/>
            <person name="Winkler M.E."/>
        </authorList>
    </citation>
    <scope>NUCLEOTIDE SEQUENCE</scope>
</reference>
<dbReference type="CDD" id="cd04502">
    <property type="entry name" value="SGNH_hydrolase_like_7"/>
    <property type="match status" value="1"/>
</dbReference>
<name>A0A381RX41_9ZZZZ</name>
<dbReference type="AlphaFoldDB" id="A0A381RX41"/>
<evidence type="ECO:0000259" key="1">
    <source>
        <dbReference type="Pfam" id="PF13472"/>
    </source>
</evidence>
<dbReference type="Pfam" id="PF13472">
    <property type="entry name" value="Lipase_GDSL_2"/>
    <property type="match status" value="1"/>
</dbReference>
<sequence length="234" mass="26270">VRAIITLISPLLMGMITLLTGQGDPDPARFAKSPDGDEVYIESFEYWDEKNSVPDDAVLFVGSSSIRKWPTSRYFPFVPVINRGFGGSHISDVNYYLDKTVLKYAPRAIVLYAGDNDIASGKSALRVFEDYKSFVARVNEKLPDTPIIFIPIKPSLRRWSFWPVMEKTNTLIKTYANKYPALYYADTATPMLNAAGQPNPALFVSDSLHLSQHGYDLWSARLEPVLKQALQAVK</sequence>
<dbReference type="InterPro" id="IPR036514">
    <property type="entry name" value="SGNH_hydro_sf"/>
</dbReference>
<proteinExistence type="predicted"/>
<dbReference type="GO" id="GO:0004622">
    <property type="term" value="F:phosphatidylcholine lysophospholipase activity"/>
    <property type="evidence" value="ECO:0007669"/>
    <property type="project" value="TreeGrafter"/>
</dbReference>
<dbReference type="PANTHER" id="PTHR30383:SF5">
    <property type="entry name" value="SGNH HYDROLASE-TYPE ESTERASE DOMAIN-CONTAINING PROTEIN"/>
    <property type="match status" value="1"/>
</dbReference>
<dbReference type="InterPro" id="IPR013830">
    <property type="entry name" value="SGNH_hydro"/>
</dbReference>
<dbReference type="EMBL" id="UINC01002152">
    <property type="protein sequence ID" value="SUZ93493.1"/>
    <property type="molecule type" value="Genomic_DNA"/>
</dbReference>
<gene>
    <name evidence="2" type="ORF">METZ01_LOCUS46347</name>
</gene>
<feature type="non-terminal residue" evidence="2">
    <location>
        <position position="1"/>
    </location>
</feature>
<feature type="domain" description="SGNH hydrolase-type esterase" evidence="1">
    <location>
        <begin position="77"/>
        <end position="217"/>
    </location>
</feature>
<accession>A0A381RX41</accession>
<evidence type="ECO:0000313" key="2">
    <source>
        <dbReference type="EMBL" id="SUZ93493.1"/>
    </source>
</evidence>
<dbReference type="InterPro" id="IPR051532">
    <property type="entry name" value="Ester_Hydrolysis_Enzymes"/>
</dbReference>
<dbReference type="Gene3D" id="3.40.50.1110">
    <property type="entry name" value="SGNH hydrolase"/>
    <property type="match status" value="1"/>
</dbReference>
<dbReference type="PANTHER" id="PTHR30383">
    <property type="entry name" value="THIOESTERASE 1/PROTEASE 1/LYSOPHOSPHOLIPASE L1"/>
    <property type="match status" value="1"/>
</dbReference>
<dbReference type="SUPFAM" id="SSF52266">
    <property type="entry name" value="SGNH hydrolase"/>
    <property type="match status" value="1"/>
</dbReference>
<protein>
    <recommendedName>
        <fullName evidence="1">SGNH hydrolase-type esterase domain-containing protein</fullName>
    </recommendedName>
</protein>